<evidence type="ECO:0000256" key="6">
    <source>
        <dbReference type="ARBA" id="ARBA00022679"/>
    </source>
</evidence>
<evidence type="ECO:0000256" key="12">
    <source>
        <dbReference type="ARBA" id="ARBA00023012"/>
    </source>
</evidence>
<evidence type="ECO:0000259" key="16">
    <source>
        <dbReference type="PROSITE" id="PS50885"/>
    </source>
</evidence>
<dbReference type="Gene3D" id="3.30.450.40">
    <property type="match status" value="1"/>
</dbReference>
<evidence type="ECO:0000256" key="2">
    <source>
        <dbReference type="ARBA" id="ARBA00004429"/>
    </source>
</evidence>
<keyword evidence="13 14" id="KW-0472">Membrane</keyword>
<dbReference type="GO" id="GO:0005524">
    <property type="term" value="F:ATP binding"/>
    <property type="evidence" value="ECO:0007669"/>
    <property type="project" value="UniProtKB-UniRule"/>
</dbReference>
<keyword evidence="5" id="KW-0597">Phosphoprotein</keyword>
<reference evidence="17" key="1">
    <citation type="submission" date="2021-04" db="EMBL/GenBank/DDBJ databases">
        <title>novel species isolated from subtropical streams in China.</title>
        <authorList>
            <person name="Lu H."/>
        </authorList>
    </citation>
    <scope>NUCLEOTIDE SEQUENCE</scope>
    <source>
        <strain evidence="17">LFS511W</strain>
    </source>
</reference>
<dbReference type="CDD" id="cd16917">
    <property type="entry name" value="HATPase_UhpB-NarQ-NarX-like"/>
    <property type="match status" value="1"/>
</dbReference>
<dbReference type="AlphaFoldDB" id="A0A941DJ57"/>
<dbReference type="SMART" id="SM00065">
    <property type="entry name" value="GAF"/>
    <property type="match status" value="1"/>
</dbReference>
<evidence type="ECO:0000256" key="14">
    <source>
        <dbReference type="PIRNR" id="PIRNR003167"/>
    </source>
</evidence>
<dbReference type="GO" id="GO:0000155">
    <property type="term" value="F:phosphorelay sensor kinase activity"/>
    <property type="evidence" value="ECO:0007669"/>
    <property type="project" value="UniProtKB-UniRule"/>
</dbReference>
<dbReference type="Pfam" id="PF00672">
    <property type="entry name" value="HAMP"/>
    <property type="match status" value="1"/>
</dbReference>
<evidence type="ECO:0000256" key="13">
    <source>
        <dbReference type="ARBA" id="ARBA00023136"/>
    </source>
</evidence>
<dbReference type="SMART" id="SM00304">
    <property type="entry name" value="HAMP"/>
    <property type="match status" value="1"/>
</dbReference>
<dbReference type="InterPro" id="IPR003594">
    <property type="entry name" value="HATPase_dom"/>
</dbReference>
<dbReference type="InterPro" id="IPR050482">
    <property type="entry name" value="Sensor_HK_TwoCompSys"/>
</dbReference>
<comment type="caution">
    <text evidence="17">The sequence shown here is derived from an EMBL/GenBank/DDBJ whole genome shotgun (WGS) entry which is preliminary data.</text>
</comment>
<dbReference type="Proteomes" id="UP000680067">
    <property type="component" value="Unassembled WGS sequence"/>
</dbReference>
<dbReference type="InterPro" id="IPR029095">
    <property type="entry name" value="NarX-like_N"/>
</dbReference>
<name>A0A941DJ57_9BURK</name>
<comment type="catalytic activity">
    <reaction evidence="1 14">
        <text>ATP + protein L-histidine = ADP + protein N-phospho-L-histidine.</text>
        <dbReference type="EC" id="2.7.13.3"/>
    </reaction>
</comment>
<dbReference type="RefSeq" id="WP_212687083.1">
    <property type="nucleotide sequence ID" value="NZ_JAGSPN010000003.1"/>
</dbReference>
<evidence type="ECO:0000256" key="10">
    <source>
        <dbReference type="ARBA" id="ARBA00022840"/>
    </source>
</evidence>
<protein>
    <recommendedName>
        <fullName evidence="14">Sensor protein</fullName>
        <ecNumber evidence="14">2.7.13.3</ecNumber>
    </recommendedName>
</protein>
<keyword evidence="12 14" id="KW-0902">Two-component regulatory system</keyword>
<evidence type="ECO:0000256" key="11">
    <source>
        <dbReference type="ARBA" id="ARBA00022989"/>
    </source>
</evidence>
<feature type="transmembrane region" description="Helical" evidence="15">
    <location>
        <begin position="178"/>
        <end position="199"/>
    </location>
</feature>
<dbReference type="InterPro" id="IPR003018">
    <property type="entry name" value="GAF"/>
</dbReference>
<dbReference type="CDD" id="cd06225">
    <property type="entry name" value="HAMP"/>
    <property type="match status" value="1"/>
</dbReference>
<gene>
    <name evidence="17" type="ORF">KDM89_06275</name>
</gene>
<keyword evidence="6 14" id="KW-0808">Transferase</keyword>
<dbReference type="PANTHER" id="PTHR24421">
    <property type="entry name" value="NITRATE/NITRITE SENSOR PROTEIN NARX-RELATED"/>
    <property type="match status" value="1"/>
</dbReference>
<dbReference type="Pfam" id="PF02518">
    <property type="entry name" value="HATPase_c"/>
    <property type="match status" value="1"/>
</dbReference>
<dbReference type="SUPFAM" id="SSF55781">
    <property type="entry name" value="GAF domain-like"/>
    <property type="match status" value="1"/>
</dbReference>
<evidence type="ECO:0000256" key="8">
    <source>
        <dbReference type="ARBA" id="ARBA00022741"/>
    </source>
</evidence>
<dbReference type="Gene3D" id="3.30.565.10">
    <property type="entry name" value="Histidine kinase-like ATPase, C-terminal domain"/>
    <property type="match status" value="1"/>
</dbReference>
<dbReference type="Pfam" id="PF07730">
    <property type="entry name" value="HisKA_3"/>
    <property type="match status" value="1"/>
</dbReference>
<feature type="domain" description="HAMP" evidence="16">
    <location>
        <begin position="196"/>
        <end position="248"/>
    </location>
</feature>
<dbReference type="InterPro" id="IPR011712">
    <property type="entry name" value="Sig_transdc_His_kin_sub3_dim/P"/>
</dbReference>
<evidence type="ECO:0000256" key="4">
    <source>
        <dbReference type="ARBA" id="ARBA00022519"/>
    </source>
</evidence>
<dbReference type="SUPFAM" id="SSF55874">
    <property type="entry name" value="ATPase domain of HSP90 chaperone/DNA topoisomerase II/histidine kinase"/>
    <property type="match status" value="1"/>
</dbReference>
<accession>A0A941DJ57</accession>
<evidence type="ECO:0000256" key="15">
    <source>
        <dbReference type="SAM" id="Phobius"/>
    </source>
</evidence>
<dbReference type="Pfam" id="PF13675">
    <property type="entry name" value="PilJ"/>
    <property type="match status" value="1"/>
</dbReference>
<dbReference type="Pfam" id="PF13185">
    <property type="entry name" value="GAF_2"/>
    <property type="match status" value="1"/>
</dbReference>
<evidence type="ECO:0000313" key="18">
    <source>
        <dbReference type="Proteomes" id="UP000680067"/>
    </source>
</evidence>
<evidence type="ECO:0000256" key="3">
    <source>
        <dbReference type="ARBA" id="ARBA00022475"/>
    </source>
</evidence>
<keyword evidence="3 14" id="KW-1003">Cell membrane</keyword>
<keyword evidence="18" id="KW-1185">Reference proteome</keyword>
<dbReference type="PIRSF" id="PIRSF003167">
    <property type="entry name" value="STHK_NarX/NarQ"/>
    <property type="match status" value="1"/>
</dbReference>
<proteinExistence type="predicted"/>
<evidence type="ECO:0000256" key="7">
    <source>
        <dbReference type="ARBA" id="ARBA00022692"/>
    </source>
</evidence>
<keyword evidence="11 15" id="KW-1133">Transmembrane helix</keyword>
<dbReference type="InterPro" id="IPR016380">
    <property type="entry name" value="Sig_transdc_His_kin_NarX/NarQ"/>
</dbReference>
<comment type="subcellular location">
    <subcellularLocation>
        <location evidence="2">Cell inner membrane</location>
        <topology evidence="2">Multi-pass membrane protein</topology>
    </subcellularLocation>
</comment>
<keyword evidence="10 14" id="KW-0067">ATP-binding</keyword>
<evidence type="ECO:0000256" key="5">
    <source>
        <dbReference type="ARBA" id="ARBA00022553"/>
    </source>
</evidence>
<keyword evidence="7 15" id="KW-0812">Transmembrane</keyword>
<feature type="transmembrane region" description="Helical" evidence="15">
    <location>
        <begin position="12"/>
        <end position="36"/>
    </location>
</feature>
<dbReference type="SUPFAM" id="SSF158472">
    <property type="entry name" value="HAMP domain-like"/>
    <property type="match status" value="1"/>
</dbReference>
<dbReference type="InterPro" id="IPR029016">
    <property type="entry name" value="GAF-like_dom_sf"/>
</dbReference>
<dbReference type="SMART" id="SM00387">
    <property type="entry name" value="HATPase_c"/>
    <property type="match status" value="1"/>
</dbReference>
<organism evidence="17 18">
    <name type="scientific">Undibacterium luofuense</name>
    <dbReference type="NCBI Taxonomy" id="2828733"/>
    <lineage>
        <taxon>Bacteria</taxon>
        <taxon>Pseudomonadati</taxon>
        <taxon>Pseudomonadota</taxon>
        <taxon>Betaproteobacteria</taxon>
        <taxon>Burkholderiales</taxon>
        <taxon>Oxalobacteraceae</taxon>
        <taxon>Undibacterium</taxon>
    </lineage>
</organism>
<keyword evidence="4 14" id="KW-0997">Cell inner membrane</keyword>
<evidence type="ECO:0000256" key="9">
    <source>
        <dbReference type="ARBA" id="ARBA00022777"/>
    </source>
</evidence>
<keyword evidence="8 14" id="KW-0547">Nucleotide-binding</keyword>
<dbReference type="InterPro" id="IPR042295">
    <property type="entry name" value="NarX-like_N_sf"/>
</dbReference>
<dbReference type="GO" id="GO:0046983">
    <property type="term" value="F:protein dimerization activity"/>
    <property type="evidence" value="ECO:0007669"/>
    <property type="project" value="UniProtKB-UniRule"/>
</dbReference>
<dbReference type="EMBL" id="JAGSPN010000003">
    <property type="protein sequence ID" value="MBR7781738.1"/>
    <property type="molecule type" value="Genomic_DNA"/>
</dbReference>
<evidence type="ECO:0000256" key="1">
    <source>
        <dbReference type="ARBA" id="ARBA00000085"/>
    </source>
</evidence>
<sequence length="640" mass="71980">MQNLLLPLRQRLTFRILATTLVGLMLTLSAVGYTLLLSWQLEGGAAAINEAGTMRMRSYKLLSQISLNAPPQALQDELQEFRQTFMLLHKGDPQRPLFLPATPAIQQQLNDVERRWQQEIQRYTEAVLNAQDGSQRQAALSVLRDHIPLFVGNINQLVSAVETELAEKTTWLRLCQTALIFMSLAASVAVLYLLFLWIISPVNRLQQGIALMTQNHLDARVEVDSEDEFGELAKAFNQMADKIQMAQRTLEEKVTEKTAKLRSQNHEISTLYEIGGFLAGPHTIEELSRGFLARIMQRTGADGGTVRILDGDSDNLHLTVHEGISEDITDKEHCMKVNACFCGEATRKGVIVIQDLQALTTPKTYLCKEEGFHGLAVFQITVLDKVIGSFSLHFRDARLLTAEERRLLETLGRNLGAAIENQRLIAKEREYAVSQERNLMAQGLHDSIAQGLNFLNLQVQMLEDSQKRGQFTEVEDIIPLLRAGVQESYEDVRELLLNFRTRLQESDFEAEVQNVLKRFERQTAIQANLEVSGQGAPLGPEQQLQVLFILQEALSNIRKHAQADQVLVSILNERDFMLRVEDNGRGFSAAELAEKGDSHVGLRIMQERAAQMSANLDIQSASGEGTRVILNLMRHERRVA</sequence>
<dbReference type="Gene3D" id="1.20.120.960">
    <property type="entry name" value="Histidine kinase NarX, sensor domain"/>
    <property type="match status" value="1"/>
</dbReference>
<keyword evidence="9 14" id="KW-0418">Kinase</keyword>
<dbReference type="Gene3D" id="1.20.5.1930">
    <property type="match status" value="1"/>
</dbReference>
<dbReference type="InterPro" id="IPR003660">
    <property type="entry name" value="HAMP_dom"/>
</dbReference>
<dbReference type="GO" id="GO:0005886">
    <property type="term" value="C:plasma membrane"/>
    <property type="evidence" value="ECO:0007669"/>
    <property type="project" value="UniProtKB-SubCell"/>
</dbReference>
<dbReference type="InterPro" id="IPR036890">
    <property type="entry name" value="HATPase_C_sf"/>
</dbReference>
<dbReference type="PANTHER" id="PTHR24421:SF10">
    <property type="entry name" value="NITRATE_NITRITE SENSOR PROTEIN NARQ"/>
    <property type="match status" value="1"/>
</dbReference>
<evidence type="ECO:0000313" key="17">
    <source>
        <dbReference type="EMBL" id="MBR7781738.1"/>
    </source>
</evidence>
<dbReference type="EC" id="2.7.13.3" evidence="14"/>
<dbReference type="Gene3D" id="1.10.8.500">
    <property type="entry name" value="HAMP domain in histidine kinase"/>
    <property type="match status" value="1"/>
</dbReference>
<dbReference type="PROSITE" id="PS50885">
    <property type="entry name" value="HAMP"/>
    <property type="match status" value="1"/>
</dbReference>